<protein>
    <submittedName>
        <fullName evidence="2">Uncharacterized protein</fullName>
    </submittedName>
</protein>
<feature type="non-terminal residue" evidence="2">
    <location>
        <position position="186"/>
    </location>
</feature>
<organism evidence="2 3">
    <name type="scientific">Mycena rosella</name>
    <name type="common">Pink bonnet</name>
    <name type="synonym">Agaricus rosellus</name>
    <dbReference type="NCBI Taxonomy" id="1033263"/>
    <lineage>
        <taxon>Eukaryota</taxon>
        <taxon>Fungi</taxon>
        <taxon>Dikarya</taxon>
        <taxon>Basidiomycota</taxon>
        <taxon>Agaricomycotina</taxon>
        <taxon>Agaricomycetes</taxon>
        <taxon>Agaricomycetidae</taxon>
        <taxon>Agaricales</taxon>
        <taxon>Marasmiineae</taxon>
        <taxon>Mycenaceae</taxon>
        <taxon>Mycena</taxon>
    </lineage>
</organism>
<keyword evidence="3" id="KW-1185">Reference proteome</keyword>
<feature type="chain" id="PRO_5042227360" evidence="1">
    <location>
        <begin position="21"/>
        <end position="186"/>
    </location>
</feature>
<proteinExistence type="predicted"/>
<dbReference type="Proteomes" id="UP001221757">
    <property type="component" value="Unassembled WGS sequence"/>
</dbReference>
<dbReference type="AlphaFoldDB" id="A0AAD7CGZ7"/>
<evidence type="ECO:0000313" key="3">
    <source>
        <dbReference type="Proteomes" id="UP001221757"/>
    </source>
</evidence>
<dbReference type="EMBL" id="JARKIE010000380">
    <property type="protein sequence ID" value="KAJ7648467.1"/>
    <property type="molecule type" value="Genomic_DNA"/>
</dbReference>
<name>A0AAD7CGZ7_MYCRO</name>
<keyword evidence="1" id="KW-0732">Signal</keyword>
<comment type="caution">
    <text evidence="2">The sequence shown here is derived from an EMBL/GenBank/DDBJ whole genome shotgun (WGS) entry which is preliminary data.</text>
</comment>
<evidence type="ECO:0000313" key="2">
    <source>
        <dbReference type="EMBL" id="KAJ7648467.1"/>
    </source>
</evidence>
<evidence type="ECO:0000256" key="1">
    <source>
        <dbReference type="SAM" id="SignalP"/>
    </source>
</evidence>
<gene>
    <name evidence="2" type="ORF">B0H17DRAFT_1148059</name>
</gene>
<reference evidence="2" key="1">
    <citation type="submission" date="2023-03" db="EMBL/GenBank/DDBJ databases">
        <title>Massive genome expansion in bonnet fungi (Mycena s.s.) driven by repeated elements and novel gene families across ecological guilds.</title>
        <authorList>
            <consortium name="Lawrence Berkeley National Laboratory"/>
            <person name="Harder C.B."/>
            <person name="Miyauchi S."/>
            <person name="Viragh M."/>
            <person name="Kuo A."/>
            <person name="Thoen E."/>
            <person name="Andreopoulos B."/>
            <person name="Lu D."/>
            <person name="Skrede I."/>
            <person name="Drula E."/>
            <person name="Henrissat B."/>
            <person name="Morin E."/>
            <person name="Kohler A."/>
            <person name="Barry K."/>
            <person name="LaButti K."/>
            <person name="Morin E."/>
            <person name="Salamov A."/>
            <person name="Lipzen A."/>
            <person name="Mereny Z."/>
            <person name="Hegedus B."/>
            <person name="Baldrian P."/>
            <person name="Stursova M."/>
            <person name="Weitz H."/>
            <person name="Taylor A."/>
            <person name="Grigoriev I.V."/>
            <person name="Nagy L.G."/>
            <person name="Martin F."/>
            <person name="Kauserud H."/>
        </authorList>
    </citation>
    <scope>NUCLEOTIDE SEQUENCE</scope>
    <source>
        <strain evidence="2">CBHHK067</strain>
    </source>
</reference>
<feature type="signal peptide" evidence="1">
    <location>
        <begin position="1"/>
        <end position="20"/>
    </location>
</feature>
<sequence>MSTAILLPMLLLACGLPAIAQSSIRSRAYTGQETFGATWDVVAPTMDGFVQYEKFDVNTDSKFAASQGQQGWVPMNTTGSLASGNLYTPFYEFDGDATKAGWRLSGDESSEVVFVLKDNYSAPTPSFVAGNNDGFSSLITMTQLTYLDAPTVAARDIYSNSTFIDLPFTSHTVLIGKESIDNGSKK</sequence>
<accession>A0AAD7CGZ7</accession>